<dbReference type="InterPro" id="IPR036412">
    <property type="entry name" value="HAD-like_sf"/>
</dbReference>
<dbReference type="GO" id="GO:0016791">
    <property type="term" value="F:phosphatase activity"/>
    <property type="evidence" value="ECO:0007669"/>
    <property type="project" value="TreeGrafter"/>
</dbReference>
<dbReference type="AlphaFoldDB" id="A0A3P3XHK7"/>
<evidence type="ECO:0000313" key="1">
    <source>
        <dbReference type="EMBL" id="SLM12070.1"/>
    </source>
</evidence>
<name>A0A3P3XHK7_9SPIR</name>
<dbReference type="GO" id="GO:0000287">
    <property type="term" value="F:magnesium ion binding"/>
    <property type="evidence" value="ECO:0007669"/>
    <property type="project" value="TreeGrafter"/>
</dbReference>
<accession>A0A3P3XHK7</accession>
<dbReference type="NCBIfam" id="TIGR01484">
    <property type="entry name" value="HAD-SF-IIB"/>
    <property type="match status" value="1"/>
</dbReference>
<dbReference type="PANTHER" id="PTHR10000">
    <property type="entry name" value="PHOSPHOSERINE PHOSPHATASE"/>
    <property type="match status" value="1"/>
</dbReference>
<dbReference type="Gene3D" id="3.40.50.1000">
    <property type="entry name" value="HAD superfamily/HAD-like"/>
    <property type="match status" value="2"/>
</dbReference>
<proteinExistence type="predicted"/>
<protein>
    <submittedName>
        <fullName evidence="1">HAD-superfamily hydrolase, subfamily IIB</fullName>
    </submittedName>
</protein>
<dbReference type="GO" id="GO:0005829">
    <property type="term" value="C:cytosol"/>
    <property type="evidence" value="ECO:0007669"/>
    <property type="project" value="TreeGrafter"/>
</dbReference>
<keyword evidence="1" id="KW-0378">Hydrolase</keyword>
<dbReference type="PANTHER" id="PTHR10000:SF8">
    <property type="entry name" value="HAD SUPERFAMILY HYDROLASE-LIKE, TYPE 3"/>
    <property type="match status" value="1"/>
</dbReference>
<reference evidence="1" key="1">
    <citation type="submission" date="2017-02" db="EMBL/GenBank/DDBJ databases">
        <authorList>
            <person name="Regsiter A."/>
            <person name="William W."/>
        </authorList>
    </citation>
    <scope>NUCLEOTIDE SEQUENCE</scope>
    <source>
        <strain evidence="1">Bib</strain>
    </source>
</reference>
<organism evidence="1">
    <name type="scientific">uncultured spirochete</name>
    <dbReference type="NCBI Taxonomy" id="156406"/>
    <lineage>
        <taxon>Bacteria</taxon>
        <taxon>Pseudomonadati</taxon>
        <taxon>Spirochaetota</taxon>
        <taxon>Spirochaetia</taxon>
        <taxon>Spirochaetales</taxon>
        <taxon>environmental samples</taxon>
    </lineage>
</organism>
<dbReference type="InterPro" id="IPR006379">
    <property type="entry name" value="HAD-SF_hydro_IIB"/>
</dbReference>
<sequence length="277" mass="30715">MKNSESRLQCLRPIASLTPQEARAIRYVLMDIDDTLTTDGKLPPESYAALWALHKAGLIVIPVTGRPAGWCDMIAREWPVDGVVGENGALVFWESEGRRLKSMTHPDAVPNSDPRLAALRDQVLAQVPGTRLARDQFSRLYDIAIDFAEEEPILPLTAAQSIKALFEGGGAHAKISSIHVNAWMGEYDKLSMVIRYLSARFSYDDDRNRATVVFVGDSPNDEPMFAHFQMACGVANILKYRELISQLPHFVTRRESGAGFAEFTATLLERRAAKASP</sequence>
<gene>
    <name evidence="1" type="ORF">SPIROBIBN47_210200</name>
</gene>
<dbReference type="InterPro" id="IPR023214">
    <property type="entry name" value="HAD_sf"/>
</dbReference>
<dbReference type="EMBL" id="FWDM01000014">
    <property type="protein sequence ID" value="SLM12070.1"/>
    <property type="molecule type" value="Genomic_DNA"/>
</dbReference>
<dbReference type="SUPFAM" id="SSF56784">
    <property type="entry name" value="HAD-like"/>
    <property type="match status" value="1"/>
</dbReference>
<dbReference type="Pfam" id="PF08282">
    <property type="entry name" value="Hydrolase_3"/>
    <property type="match status" value="1"/>
</dbReference>